<dbReference type="CDD" id="cd00789">
    <property type="entry name" value="KU_like"/>
    <property type="match status" value="1"/>
</dbReference>
<dbReference type="EMBL" id="JBHRTK010000001">
    <property type="protein sequence ID" value="MFC3204834.1"/>
    <property type="molecule type" value="Genomic_DNA"/>
</dbReference>
<organism evidence="5 6">
    <name type="scientific">Aquamicrobium soli</name>
    <dbReference type="NCBI Taxonomy" id="1811518"/>
    <lineage>
        <taxon>Bacteria</taxon>
        <taxon>Pseudomonadati</taxon>
        <taxon>Pseudomonadota</taxon>
        <taxon>Alphaproteobacteria</taxon>
        <taxon>Hyphomicrobiales</taxon>
        <taxon>Phyllobacteriaceae</taxon>
        <taxon>Aquamicrobium</taxon>
    </lineage>
</organism>
<name>A0ABV7K3L9_9HYPH</name>
<reference evidence="6" key="1">
    <citation type="journal article" date="2019" name="Int. J. Syst. Evol. Microbiol.">
        <title>The Global Catalogue of Microorganisms (GCM) 10K type strain sequencing project: providing services to taxonomists for standard genome sequencing and annotation.</title>
        <authorList>
            <consortium name="The Broad Institute Genomics Platform"/>
            <consortium name="The Broad Institute Genome Sequencing Center for Infectious Disease"/>
            <person name="Wu L."/>
            <person name="Ma J."/>
        </authorList>
    </citation>
    <scope>NUCLEOTIDE SEQUENCE [LARGE SCALE GENOMIC DNA]</scope>
    <source>
        <strain evidence="6">KCTC 52165</strain>
    </source>
</reference>
<gene>
    <name evidence="2" type="primary">ku</name>
    <name evidence="5" type="ORF">ACFOHJ_01270</name>
</gene>
<accession>A0ABV7K3L9</accession>
<evidence type="ECO:0000256" key="2">
    <source>
        <dbReference type="HAMAP-Rule" id="MF_01875"/>
    </source>
</evidence>
<comment type="function">
    <text evidence="2">With LigD forms a non-homologous end joining (NHEJ) DNA repair enzyme, which repairs dsDNA breaks with reduced fidelity. Binds linear dsDNA with 5'- and 3'- overhangs but not closed circular dsDNA nor ssDNA. Recruits and stimulates the ligase activity of LigD.</text>
</comment>
<dbReference type="NCBIfam" id="TIGR02772">
    <property type="entry name" value="Ku_bact"/>
    <property type="match status" value="1"/>
</dbReference>
<evidence type="ECO:0000256" key="3">
    <source>
        <dbReference type="SAM" id="MobiDB-lite"/>
    </source>
</evidence>
<evidence type="ECO:0000259" key="4">
    <source>
        <dbReference type="SMART" id="SM00559"/>
    </source>
</evidence>
<dbReference type="RefSeq" id="WP_378217678.1">
    <property type="nucleotide sequence ID" value="NZ_JBHRTK010000001.1"/>
</dbReference>
<sequence>MVTARANWKGYIKFGEVACAVALYTAASSSERIALNTLNRATGNRVRREFVDSETGDPVEREDQVKGYEIENGDFVVLEPEEIAAAVPESDKTLKIEAFVPCDEIDDVYFDKPYYLAPDRMGADAFRLLRDGMRQAKVAALARTVLFRRLRTVLIRPHGKGLIGTTLNFDYEVRSAKEAFEDIPAMKIEGEMLDLAKHIINTKKGSFDAKSFDDRYDAAVAELVKAKIEGKPLPKKKAPPPSQPDDLLQALRQSVGIGSSEKPKRPAAKSRSGAKAPKRAANSKHAA</sequence>
<evidence type="ECO:0000256" key="1">
    <source>
        <dbReference type="ARBA" id="ARBA00023125"/>
    </source>
</evidence>
<evidence type="ECO:0000313" key="5">
    <source>
        <dbReference type="EMBL" id="MFC3204834.1"/>
    </source>
</evidence>
<feature type="region of interest" description="Disordered" evidence="3">
    <location>
        <begin position="231"/>
        <end position="287"/>
    </location>
</feature>
<keyword evidence="2" id="KW-0233">DNA recombination</keyword>
<dbReference type="PANTHER" id="PTHR41251:SF1">
    <property type="entry name" value="NON-HOMOLOGOUS END JOINING PROTEIN KU"/>
    <property type="match status" value="1"/>
</dbReference>
<feature type="domain" description="Ku" evidence="4">
    <location>
        <begin position="56"/>
        <end position="185"/>
    </location>
</feature>
<dbReference type="SUPFAM" id="SSF100939">
    <property type="entry name" value="SPOC domain-like"/>
    <property type="match status" value="1"/>
</dbReference>
<comment type="caution">
    <text evidence="5">The sequence shown here is derived from an EMBL/GenBank/DDBJ whole genome shotgun (WGS) entry which is preliminary data.</text>
</comment>
<dbReference type="Proteomes" id="UP001595583">
    <property type="component" value="Unassembled WGS sequence"/>
</dbReference>
<comment type="subunit">
    <text evidence="2">Homodimer. Interacts with LigD.</text>
</comment>
<dbReference type="InterPro" id="IPR016194">
    <property type="entry name" value="SPOC-like_C_dom_sf"/>
</dbReference>
<keyword evidence="2" id="KW-0234">DNA repair</keyword>
<dbReference type="InterPro" id="IPR006164">
    <property type="entry name" value="DNA_bd_Ku70/Ku80"/>
</dbReference>
<comment type="similarity">
    <text evidence="2">Belongs to the prokaryotic Ku family.</text>
</comment>
<dbReference type="PANTHER" id="PTHR41251">
    <property type="entry name" value="NON-HOMOLOGOUS END JOINING PROTEIN KU"/>
    <property type="match status" value="1"/>
</dbReference>
<protein>
    <recommendedName>
        <fullName evidence="2">Non-homologous end joining protein Ku</fullName>
    </recommendedName>
</protein>
<proteinExistence type="inferred from homology"/>
<dbReference type="Pfam" id="PF02735">
    <property type="entry name" value="Ku"/>
    <property type="match status" value="1"/>
</dbReference>
<keyword evidence="2" id="KW-0227">DNA damage</keyword>
<dbReference type="Gene3D" id="2.40.290.10">
    <property type="match status" value="1"/>
</dbReference>
<keyword evidence="1 2" id="KW-0238">DNA-binding</keyword>
<dbReference type="SMART" id="SM00559">
    <property type="entry name" value="Ku78"/>
    <property type="match status" value="1"/>
</dbReference>
<evidence type="ECO:0000313" key="6">
    <source>
        <dbReference type="Proteomes" id="UP001595583"/>
    </source>
</evidence>
<keyword evidence="6" id="KW-1185">Reference proteome</keyword>
<dbReference type="PIRSF" id="PIRSF006493">
    <property type="entry name" value="Prok_Ku"/>
    <property type="match status" value="1"/>
</dbReference>
<dbReference type="HAMAP" id="MF_01875">
    <property type="entry name" value="Prokaryotic_Ku"/>
    <property type="match status" value="1"/>
</dbReference>
<feature type="compositionally biased region" description="Basic residues" evidence="3">
    <location>
        <begin position="276"/>
        <end position="287"/>
    </location>
</feature>
<dbReference type="InterPro" id="IPR009187">
    <property type="entry name" value="Prok_Ku"/>
</dbReference>